<reference evidence="3 4" key="1">
    <citation type="submission" date="2021-04" db="EMBL/GenBank/DDBJ databases">
        <authorList>
            <person name="Ivanova A."/>
        </authorList>
    </citation>
    <scope>NUCLEOTIDE SEQUENCE [LARGE SCALE GENOMIC DNA]</scope>
    <source>
        <strain evidence="3 4">G18</strain>
    </source>
</reference>
<protein>
    <submittedName>
        <fullName evidence="3">Uncharacterized protein</fullName>
    </submittedName>
</protein>
<feature type="compositionally biased region" description="Pro residues" evidence="1">
    <location>
        <begin position="50"/>
        <end position="61"/>
    </location>
</feature>
<feature type="transmembrane region" description="Helical" evidence="2">
    <location>
        <begin position="299"/>
        <end position="319"/>
    </location>
</feature>
<feature type="transmembrane region" description="Helical" evidence="2">
    <location>
        <begin position="266"/>
        <end position="287"/>
    </location>
</feature>
<feature type="transmembrane region" description="Helical" evidence="2">
    <location>
        <begin position="331"/>
        <end position="353"/>
    </location>
</feature>
<dbReference type="Proteomes" id="UP000676565">
    <property type="component" value="Unassembled WGS sequence"/>
</dbReference>
<feature type="transmembrane region" description="Helical" evidence="2">
    <location>
        <begin position="373"/>
        <end position="392"/>
    </location>
</feature>
<name>A0ABS5C378_9BACT</name>
<keyword evidence="2" id="KW-0812">Transmembrane</keyword>
<dbReference type="EMBL" id="JAGKQQ010000001">
    <property type="protein sequence ID" value="MBP3960363.1"/>
    <property type="molecule type" value="Genomic_DNA"/>
</dbReference>
<evidence type="ECO:0000313" key="4">
    <source>
        <dbReference type="Proteomes" id="UP000676565"/>
    </source>
</evidence>
<organism evidence="3 4">
    <name type="scientific">Gemmata palustris</name>
    <dbReference type="NCBI Taxonomy" id="2822762"/>
    <lineage>
        <taxon>Bacteria</taxon>
        <taxon>Pseudomonadati</taxon>
        <taxon>Planctomycetota</taxon>
        <taxon>Planctomycetia</taxon>
        <taxon>Gemmatales</taxon>
        <taxon>Gemmataceae</taxon>
        <taxon>Gemmata</taxon>
    </lineage>
</organism>
<keyword evidence="4" id="KW-1185">Reference proteome</keyword>
<sequence>MPITLGCPSCGKRFRARDESAGKRVKCPYCQAAVPVPTAEESAEAGAPTAPLPPVAPPPHPRALLPRRRAPRPPRPAPVASPEDWGAVPSGLAPTAPVPTAPPRAFNPALAPPPEFNPEPDQEPEPKPLPTRERGAKPRPKPAKPEPKPSAPRTETTPDQVLAKRWAAVRRGLFWVQFALLFVALLGFVGFGKAVYTRAVGELPKGEGWVKIDGYINSGGPDAIPLTKTEEIDILTYGVPVFMAGFLLTIGRLFSSGGPRNSGSRGLFALSGLLALVSFVALLSHAVCKKAQFTEEAKYALTAFLLCAPLAEFWFLTALTASGLALKRPAVARAVGFFGFLCALIPVLVLFGLDQYKIHLQPQIQPAEDRLMYEQAALLIGWLILVGAYWRAVRGVRVAARDFIRTVEDAA</sequence>
<proteinExistence type="predicted"/>
<dbReference type="Gene3D" id="2.20.28.160">
    <property type="match status" value="1"/>
</dbReference>
<keyword evidence="2" id="KW-1133">Transmembrane helix</keyword>
<evidence type="ECO:0000256" key="1">
    <source>
        <dbReference type="SAM" id="MobiDB-lite"/>
    </source>
</evidence>
<dbReference type="PRINTS" id="PR01217">
    <property type="entry name" value="PRICHEXTENSN"/>
</dbReference>
<feature type="transmembrane region" description="Helical" evidence="2">
    <location>
        <begin position="234"/>
        <end position="254"/>
    </location>
</feature>
<comment type="caution">
    <text evidence="3">The sequence shown here is derived from an EMBL/GenBank/DDBJ whole genome shotgun (WGS) entry which is preliminary data.</text>
</comment>
<evidence type="ECO:0000256" key="2">
    <source>
        <dbReference type="SAM" id="Phobius"/>
    </source>
</evidence>
<feature type="transmembrane region" description="Helical" evidence="2">
    <location>
        <begin position="173"/>
        <end position="196"/>
    </location>
</feature>
<feature type="region of interest" description="Disordered" evidence="1">
    <location>
        <begin position="37"/>
        <end position="158"/>
    </location>
</feature>
<feature type="compositionally biased region" description="Basic and acidic residues" evidence="1">
    <location>
        <begin position="124"/>
        <end position="136"/>
    </location>
</feature>
<gene>
    <name evidence="3" type="ORF">J8F10_34475</name>
</gene>
<accession>A0ABS5C378</accession>
<keyword evidence="2" id="KW-0472">Membrane</keyword>
<dbReference type="RefSeq" id="WP_210661643.1">
    <property type="nucleotide sequence ID" value="NZ_JAGKQQ010000001.1"/>
</dbReference>
<evidence type="ECO:0000313" key="3">
    <source>
        <dbReference type="EMBL" id="MBP3960363.1"/>
    </source>
</evidence>